<dbReference type="EMBL" id="JAEQBW010000003">
    <property type="protein sequence ID" value="MBK6265348.1"/>
    <property type="molecule type" value="Genomic_DNA"/>
</dbReference>
<dbReference type="InterPro" id="IPR015813">
    <property type="entry name" value="Pyrv/PenolPyrv_kinase-like_dom"/>
</dbReference>
<organism evidence="1 2">
    <name type="scientific">Marivirga aurantiaca</name>
    <dbReference type="NCBI Taxonomy" id="2802615"/>
    <lineage>
        <taxon>Bacteria</taxon>
        <taxon>Pseudomonadati</taxon>
        <taxon>Bacteroidota</taxon>
        <taxon>Cytophagia</taxon>
        <taxon>Cytophagales</taxon>
        <taxon>Marivirgaceae</taxon>
        <taxon>Marivirga</taxon>
    </lineage>
</organism>
<dbReference type="PANTHER" id="PTHR42905">
    <property type="entry name" value="PHOSPHOENOLPYRUVATE CARBOXYLASE"/>
    <property type="match status" value="1"/>
</dbReference>
<evidence type="ECO:0000313" key="2">
    <source>
        <dbReference type="Proteomes" id="UP000611723"/>
    </source>
</evidence>
<accession>A0A935CBF7</accession>
<dbReference type="RefSeq" id="WP_201431014.1">
    <property type="nucleotide sequence ID" value="NZ_JAEQBW010000003.1"/>
</dbReference>
<evidence type="ECO:0000313" key="1">
    <source>
        <dbReference type="EMBL" id="MBK6265348.1"/>
    </source>
</evidence>
<dbReference type="PANTHER" id="PTHR42905:SF16">
    <property type="entry name" value="CARBOXYPHOSPHONOENOLPYRUVATE PHOSPHONOMUTASE-LIKE PROTEIN (AFU_ORTHOLOGUE AFUA_5G07230)"/>
    <property type="match status" value="1"/>
</dbReference>
<dbReference type="AlphaFoldDB" id="A0A935CBF7"/>
<comment type="caution">
    <text evidence="1">The sequence shown here is derived from an EMBL/GenBank/DDBJ whole genome shotgun (WGS) entry which is preliminary data.</text>
</comment>
<dbReference type="Proteomes" id="UP000611723">
    <property type="component" value="Unassembled WGS sequence"/>
</dbReference>
<dbReference type="InterPro" id="IPR039556">
    <property type="entry name" value="ICL/PEPM"/>
</dbReference>
<dbReference type="Pfam" id="PF13714">
    <property type="entry name" value="PEP_mutase"/>
    <property type="match status" value="1"/>
</dbReference>
<dbReference type="InterPro" id="IPR040442">
    <property type="entry name" value="Pyrv_kinase-like_dom_sf"/>
</dbReference>
<protein>
    <submittedName>
        <fullName evidence="1">Isocitrate lyase/phosphoenolpyruvate mutase family protein</fullName>
    </submittedName>
</protein>
<sequence length="256" mass="28972">MTTYLKFKELHNQTQPLIIGNVWNVQSAKIFEKLNFQAIGTSSAAIAYSLGYEDGEQMPFSDLLFVVKRIKKSVTLPLSVDIEFGYGKTSTEIANNIIALERLGVVGINIEDSFIENEERKLKDILQFSQLLQEVKSILTQQEISIFINVRCDVFLLNIPNTLQVATERIKNYEQAGTDGIFLPCIIQESDIAEIVLQTKLPLNVMCIPQLPNFETLEKLGVKRISMGNFLNDYAYTSLENMTTKILTEQSFNALF</sequence>
<reference evidence="1" key="1">
    <citation type="submission" date="2021-01" db="EMBL/GenBank/DDBJ databases">
        <title>Marivirga aurantiaca sp. nov., isolated from intertidal surface sediments.</title>
        <authorList>
            <person name="Zhang M."/>
        </authorList>
    </citation>
    <scope>NUCLEOTIDE SEQUENCE</scope>
    <source>
        <strain evidence="1">S37H4</strain>
    </source>
</reference>
<dbReference type="SUPFAM" id="SSF51621">
    <property type="entry name" value="Phosphoenolpyruvate/pyruvate domain"/>
    <property type="match status" value="1"/>
</dbReference>
<dbReference type="GO" id="GO:0016829">
    <property type="term" value="F:lyase activity"/>
    <property type="evidence" value="ECO:0007669"/>
    <property type="project" value="UniProtKB-KW"/>
</dbReference>
<proteinExistence type="predicted"/>
<dbReference type="Gene3D" id="3.20.20.60">
    <property type="entry name" value="Phosphoenolpyruvate-binding domains"/>
    <property type="match status" value="1"/>
</dbReference>
<name>A0A935CBF7_9BACT</name>
<gene>
    <name evidence="1" type="ORF">JKA74_09885</name>
</gene>
<keyword evidence="2" id="KW-1185">Reference proteome</keyword>
<dbReference type="CDD" id="cd00377">
    <property type="entry name" value="ICL_PEPM"/>
    <property type="match status" value="1"/>
</dbReference>
<keyword evidence="1" id="KW-0456">Lyase</keyword>